<dbReference type="EMBL" id="KQ964468">
    <property type="protein sequence ID" value="KXN71740.1"/>
    <property type="molecule type" value="Genomic_DNA"/>
</dbReference>
<proteinExistence type="predicted"/>
<organism evidence="2 3">
    <name type="scientific">Conidiobolus coronatus (strain ATCC 28846 / CBS 209.66 / NRRL 28638)</name>
    <name type="common">Delacroixia coronata</name>
    <dbReference type="NCBI Taxonomy" id="796925"/>
    <lineage>
        <taxon>Eukaryota</taxon>
        <taxon>Fungi</taxon>
        <taxon>Fungi incertae sedis</taxon>
        <taxon>Zoopagomycota</taxon>
        <taxon>Entomophthoromycotina</taxon>
        <taxon>Entomophthoromycetes</taxon>
        <taxon>Entomophthorales</taxon>
        <taxon>Ancylistaceae</taxon>
        <taxon>Conidiobolus</taxon>
    </lineage>
</organism>
<protein>
    <submittedName>
        <fullName evidence="2">Uncharacterized protein</fullName>
    </submittedName>
</protein>
<name>A0A137P9R6_CONC2</name>
<keyword evidence="1" id="KW-0732">Signal</keyword>
<evidence type="ECO:0000313" key="2">
    <source>
        <dbReference type="EMBL" id="KXN71740.1"/>
    </source>
</evidence>
<dbReference type="AlphaFoldDB" id="A0A137P9R6"/>
<reference evidence="2 3" key="1">
    <citation type="journal article" date="2015" name="Genome Biol. Evol.">
        <title>Phylogenomic analyses indicate that early fungi evolved digesting cell walls of algal ancestors of land plants.</title>
        <authorList>
            <person name="Chang Y."/>
            <person name="Wang S."/>
            <person name="Sekimoto S."/>
            <person name="Aerts A.L."/>
            <person name="Choi C."/>
            <person name="Clum A."/>
            <person name="LaButti K.M."/>
            <person name="Lindquist E.A."/>
            <person name="Yee Ngan C."/>
            <person name="Ohm R.A."/>
            <person name="Salamov A.A."/>
            <person name="Grigoriev I.V."/>
            <person name="Spatafora J.W."/>
            <person name="Berbee M.L."/>
        </authorList>
    </citation>
    <scope>NUCLEOTIDE SEQUENCE [LARGE SCALE GENOMIC DNA]</scope>
    <source>
        <strain evidence="2 3">NRRL 28638</strain>
    </source>
</reference>
<accession>A0A137P9R6</accession>
<sequence>MKFNAKFITIVTALSYVLCSPNINQYYGCNSPVLHRAPHHESKFHEKLMLLEEEEERERMRFGNNRGFEEFLKIDEKKIIKEEEIGNFGGTSPFNSFGHFFH</sequence>
<keyword evidence="3" id="KW-1185">Reference proteome</keyword>
<feature type="signal peptide" evidence="1">
    <location>
        <begin position="1"/>
        <end position="19"/>
    </location>
</feature>
<evidence type="ECO:0000313" key="3">
    <source>
        <dbReference type="Proteomes" id="UP000070444"/>
    </source>
</evidence>
<evidence type="ECO:0000256" key="1">
    <source>
        <dbReference type="SAM" id="SignalP"/>
    </source>
</evidence>
<gene>
    <name evidence="2" type="ORF">CONCODRAFT_5537</name>
</gene>
<dbReference type="Proteomes" id="UP000070444">
    <property type="component" value="Unassembled WGS sequence"/>
</dbReference>
<feature type="chain" id="PRO_5007294638" evidence="1">
    <location>
        <begin position="20"/>
        <end position="102"/>
    </location>
</feature>